<dbReference type="SUPFAM" id="SSF51197">
    <property type="entry name" value="Clavaminate synthase-like"/>
    <property type="match status" value="1"/>
</dbReference>
<evidence type="ECO:0000259" key="7">
    <source>
        <dbReference type="PROSITE" id="PS51471"/>
    </source>
</evidence>
<dbReference type="InterPro" id="IPR005123">
    <property type="entry name" value="Oxoglu/Fe-dep_dioxygenase_dom"/>
</dbReference>
<dbReference type="OrthoDB" id="9796932at2"/>
<organism evidence="8 9">
    <name type="scientific">Dinoroseobacter shibae (strain DSM 16493 / NCIMB 14021 / DFL 12)</name>
    <dbReference type="NCBI Taxonomy" id="398580"/>
    <lineage>
        <taxon>Bacteria</taxon>
        <taxon>Pseudomonadati</taxon>
        <taxon>Pseudomonadota</taxon>
        <taxon>Alphaproteobacteria</taxon>
        <taxon>Rhodobacterales</taxon>
        <taxon>Roseobacteraceae</taxon>
        <taxon>Dinoroseobacter</taxon>
    </lineage>
</organism>
<evidence type="ECO:0000256" key="6">
    <source>
        <dbReference type="PIRSR" id="PIRSR604574-2"/>
    </source>
</evidence>
<dbReference type="Gene3D" id="2.60.120.590">
    <property type="entry name" value="Alpha-ketoglutarate-dependent dioxygenase AlkB-like"/>
    <property type="match status" value="1"/>
</dbReference>
<dbReference type="HOGENOM" id="CLU_039677_1_0_5"/>
<evidence type="ECO:0000256" key="3">
    <source>
        <dbReference type="ARBA" id="ARBA00023002"/>
    </source>
</evidence>
<protein>
    <submittedName>
        <fullName evidence="8">Alpha-ketoglutarate-dependent dioxygenase alkB</fullName>
    </submittedName>
</protein>
<keyword evidence="4 6" id="KW-0408">Iron</keyword>
<dbReference type="Proteomes" id="UP000006833">
    <property type="component" value="Chromosome"/>
</dbReference>
<evidence type="ECO:0000256" key="2">
    <source>
        <dbReference type="ARBA" id="ARBA00022964"/>
    </source>
</evidence>
<keyword evidence="2 8" id="KW-0223">Dioxygenase</keyword>
<dbReference type="PANTHER" id="PTHR16557">
    <property type="entry name" value="ALKYLATED DNA REPAIR PROTEIN ALKB-RELATED"/>
    <property type="match status" value="1"/>
</dbReference>
<evidence type="ECO:0000256" key="4">
    <source>
        <dbReference type="ARBA" id="ARBA00023004"/>
    </source>
</evidence>
<feature type="binding site" evidence="5">
    <location>
        <begin position="117"/>
        <end position="119"/>
    </location>
    <ligand>
        <name>2-oxoglutarate</name>
        <dbReference type="ChEBI" id="CHEBI:16810"/>
    </ligand>
</feature>
<keyword evidence="3" id="KW-0560">Oxidoreductase</keyword>
<dbReference type="eggNOG" id="COG3145">
    <property type="taxonomic scope" value="Bacteria"/>
</dbReference>
<evidence type="ECO:0000256" key="5">
    <source>
        <dbReference type="PIRSR" id="PIRSR604574-1"/>
    </source>
</evidence>
<feature type="binding site" evidence="5">
    <location>
        <begin position="78"/>
        <end position="80"/>
    </location>
    <ligand>
        <name>substrate</name>
    </ligand>
</feature>
<dbReference type="GO" id="GO:0035516">
    <property type="term" value="F:broad specificity oxidative DNA demethylase activity"/>
    <property type="evidence" value="ECO:0007669"/>
    <property type="project" value="TreeGrafter"/>
</dbReference>
<dbReference type="AlphaFoldDB" id="A8LQ65"/>
<sequence>MEKKPIVPDAIAPDLRLRGVAIYKGFVDRAAQEALVEDLRGVARAAPFYRPVTPSGKAMSVRMTAAGRFGWVSDRQGYRYAPTHPGGGAWPDIPNSVLTIWDRLVPEARRPECCLVNFYDAHAKMGLHQDRDEADFSQPVLSVSLGDAARFRVGSTSRGGTTESLWLESGDVAVMGGEARLIHHGIDRIKPGSSTLLPEGGRINLTLRVVT</sequence>
<dbReference type="PROSITE" id="PS51471">
    <property type="entry name" value="FE2OG_OXY"/>
    <property type="match status" value="1"/>
</dbReference>
<evidence type="ECO:0000313" key="8">
    <source>
        <dbReference type="EMBL" id="ABV95305.1"/>
    </source>
</evidence>
<evidence type="ECO:0000313" key="9">
    <source>
        <dbReference type="Proteomes" id="UP000006833"/>
    </source>
</evidence>
<dbReference type="GO" id="GO:0008198">
    <property type="term" value="F:ferrous iron binding"/>
    <property type="evidence" value="ECO:0007669"/>
    <property type="project" value="TreeGrafter"/>
</dbReference>
<feature type="binding site" evidence="5">
    <location>
        <position position="71"/>
    </location>
    <ligand>
        <name>substrate</name>
    </ligand>
</feature>
<feature type="binding site" evidence="5">
    <location>
        <position position="132"/>
    </location>
    <ligand>
        <name>substrate</name>
    </ligand>
</feature>
<feature type="domain" description="Fe2OG dioxygenase" evidence="7">
    <location>
        <begin position="110"/>
        <end position="211"/>
    </location>
</feature>
<dbReference type="PANTHER" id="PTHR16557:SF2">
    <property type="entry name" value="NUCLEIC ACID DIOXYGENASE ALKBH1"/>
    <property type="match status" value="1"/>
</dbReference>
<dbReference type="EMBL" id="CP000830">
    <property type="protein sequence ID" value="ABV95305.1"/>
    <property type="molecule type" value="Genomic_DNA"/>
</dbReference>
<name>A8LQ65_DINSH</name>
<dbReference type="STRING" id="398580.Dshi_3572"/>
<dbReference type="InterPro" id="IPR004574">
    <property type="entry name" value="Alkb"/>
</dbReference>
<feature type="binding site" evidence="6">
    <location>
        <position position="128"/>
    </location>
    <ligand>
        <name>Fe cation</name>
        <dbReference type="ChEBI" id="CHEBI:24875"/>
        <note>catalytic</note>
    </ligand>
</feature>
<keyword evidence="9" id="KW-1185">Reference proteome</keyword>
<feature type="binding site" evidence="6">
    <location>
        <position position="184"/>
    </location>
    <ligand>
        <name>Fe cation</name>
        <dbReference type="ChEBI" id="CHEBI:24875"/>
        <note>catalytic</note>
    </ligand>
</feature>
<evidence type="ECO:0000256" key="1">
    <source>
        <dbReference type="ARBA" id="ARBA00022723"/>
    </source>
</evidence>
<feature type="binding site" evidence="5">
    <location>
        <begin position="202"/>
        <end position="208"/>
    </location>
    <ligand>
        <name>2-oxoglutarate</name>
        <dbReference type="ChEBI" id="CHEBI:16810"/>
    </ligand>
</feature>
<keyword evidence="1 6" id="KW-0479">Metal-binding</keyword>
<accession>A8LQ65</accession>
<proteinExistence type="predicted"/>
<dbReference type="GO" id="GO:0005737">
    <property type="term" value="C:cytoplasm"/>
    <property type="evidence" value="ECO:0007669"/>
    <property type="project" value="TreeGrafter"/>
</dbReference>
<dbReference type="InterPro" id="IPR037151">
    <property type="entry name" value="AlkB-like_sf"/>
</dbReference>
<dbReference type="KEGG" id="dsh:Dshi_3572"/>
<comment type="cofactor">
    <cofactor evidence="6">
        <name>Fe(2+)</name>
        <dbReference type="ChEBI" id="CHEBI:29033"/>
    </cofactor>
    <text evidence="6">Binds 1 Fe(2+) ion per subunit.</text>
</comment>
<dbReference type="RefSeq" id="WP_012180228.1">
    <property type="nucleotide sequence ID" value="NC_009952.1"/>
</dbReference>
<dbReference type="Pfam" id="PF13532">
    <property type="entry name" value="2OG-FeII_Oxy_2"/>
    <property type="match status" value="1"/>
</dbReference>
<dbReference type="InterPro" id="IPR027450">
    <property type="entry name" value="AlkB-like"/>
</dbReference>
<dbReference type="GO" id="GO:0035513">
    <property type="term" value="P:oxidative RNA demethylation"/>
    <property type="evidence" value="ECO:0007669"/>
    <property type="project" value="TreeGrafter"/>
</dbReference>
<dbReference type="GO" id="GO:0035515">
    <property type="term" value="F:oxidative RNA demethylase activity"/>
    <property type="evidence" value="ECO:0007669"/>
    <property type="project" value="TreeGrafter"/>
</dbReference>
<feature type="binding site" evidence="5">
    <location>
        <position position="158"/>
    </location>
    <ligand>
        <name>substrate</name>
    </ligand>
</feature>
<reference evidence="9" key="1">
    <citation type="journal article" date="2010" name="ISME J.">
        <title>The complete genome sequence of the algal symbiont Dinoroseobacter shibae: a hitchhiker's guide to life in the sea.</title>
        <authorList>
            <person name="Wagner-Dobler I."/>
            <person name="Ballhausen B."/>
            <person name="Berger M."/>
            <person name="Brinkhoff T."/>
            <person name="Buchholz I."/>
            <person name="Bunk B."/>
            <person name="Cypionka H."/>
            <person name="Daniel R."/>
            <person name="Drepper T."/>
            <person name="Gerdts G."/>
            <person name="Hahnke S."/>
            <person name="Han C."/>
            <person name="Jahn D."/>
            <person name="Kalhoefer D."/>
            <person name="Kiss H."/>
            <person name="Klenk H.P."/>
            <person name="Kyrpides N."/>
            <person name="Liebl W."/>
            <person name="Liesegang H."/>
            <person name="Meincke L."/>
            <person name="Pati A."/>
            <person name="Petersen J."/>
            <person name="Piekarski T."/>
            <person name="Pommerenke C."/>
            <person name="Pradella S."/>
            <person name="Pukall R."/>
            <person name="Rabus R."/>
            <person name="Stackebrandt E."/>
            <person name="Thole S."/>
            <person name="Thompson L."/>
            <person name="Tielen P."/>
            <person name="Tomasch J."/>
            <person name="von Jan M."/>
            <person name="Wanphrut N."/>
            <person name="Wichels A."/>
            <person name="Zech H."/>
            <person name="Simon M."/>
        </authorList>
    </citation>
    <scope>NUCLEOTIDE SEQUENCE [LARGE SCALE GENOMIC DNA]</scope>
    <source>
        <strain evidence="9">DSM 16493 / NCIMB 14021 / DFL 12</strain>
    </source>
</reference>
<feature type="binding site" evidence="6">
    <location>
        <position position="130"/>
    </location>
    <ligand>
        <name>Fe cation</name>
        <dbReference type="ChEBI" id="CHEBI:24875"/>
        <note>catalytic</note>
    </ligand>
</feature>
<gene>
    <name evidence="8" type="primary">alkB2</name>
    <name evidence="8" type="ordered locus">Dshi_3572</name>
</gene>